<reference evidence="1 2" key="1">
    <citation type="submission" date="2016-10" db="EMBL/GenBank/DDBJ databases">
        <authorList>
            <person name="de Groot N.N."/>
        </authorList>
    </citation>
    <scope>NUCLEOTIDE SEQUENCE [LARGE SCALE GENOMIC DNA]</scope>
    <source>
        <strain evidence="1">MBHS1</strain>
    </source>
</reference>
<dbReference type="EMBL" id="FMSV02000537">
    <property type="protein sequence ID" value="SEH07656.1"/>
    <property type="molecule type" value="Genomic_DNA"/>
</dbReference>
<organism evidence="1 2">
    <name type="scientific">Candidatus Venteria ishoeyi</name>
    <dbReference type="NCBI Taxonomy" id="1899563"/>
    <lineage>
        <taxon>Bacteria</taxon>
        <taxon>Pseudomonadati</taxon>
        <taxon>Pseudomonadota</taxon>
        <taxon>Gammaproteobacteria</taxon>
        <taxon>Thiotrichales</taxon>
        <taxon>Thiotrichaceae</taxon>
        <taxon>Venteria</taxon>
    </lineage>
</organism>
<dbReference type="Proteomes" id="UP000236724">
    <property type="component" value="Unassembled WGS sequence"/>
</dbReference>
<keyword evidence="2" id="KW-1185">Reference proteome</keyword>
<name>A0A1H6FER5_9GAMM</name>
<dbReference type="AlphaFoldDB" id="A0A1H6FER5"/>
<gene>
    <name evidence="1" type="ORF">MBHS_03540</name>
</gene>
<evidence type="ECO:0000313" key="2">
    <source>
        <dbReference type="Proteomes" id="UP000236724"/>
    </source>
</evidence>
<accession>A0A1H6FER5</accession>
<sequence>MQKILLLESNWLPQESRLLADVYQRVLPADLMQTQALMADSCQQVLLDFIRHPARQRGPHLIILSAHAQYGDKCECWFRGGDSRFDLNVVLKALRGQLKRSILLLDACFVGQDVQRLQQNCGALGVIGFAGPINWTASSIFNMALLRQWQAAGLWQMQRCSPRRPEKVIQIMQQQVYKVMMQQLQVNFTF</sequence>
<proteinExistence type="predicted"/>
<protein>
    <recommendedName>
        <fullName evidence="3">Caspase domain protein</fullName>
    </recommendedName>
</protein>
<dbReference type="RefSeq" id="WP_103921286.1">
    <property type="nucleotide sequence ID" value="NZ_FMSV02000537.1"/>
</dbReference>
<evidence type="ECO:0008006" key="3">
    <source>
        <dbReference type="Google" id="ProtNLM"/>
    </source>
</evidence>
<evidence type="ECO:0000313" key="1">
    <source>
        <dbReference type="EMBL" id="SEH07656.1"/>
    </source>
</evidence>